<dbReference type="PANTHER" id="PTHR36509">
    <property type="entry name" value="BLL3101 PROTEIN"/>
    <property type="match status" value="1"/>
</dbReference>
<evidence type="ECO:0000313" key="3">
    <source>
        <dbReference type="EMBL" id="MDT0576025.1"/>
    </source>
</evidence>
<dbReference type="InterPro" id="IPR037050">
    <property type="entry name" value="DUF1254_sf"/>
</dbReference>
<dbReference type="EMBL" id="JAVRHS010000004">
    <property type="protein sequence ID" value="MDT0576025.1"/>
    <property type="molecule type" value="Genomic_DNA"/>
</dbReference>
<gene>
    <name evidence="3" type="ORF">RM533_07475</name>
</gene>
<accession>A0ABU2ZHE3</accession>
<dbReference type="Gene3D" id="2.60.120.600">
    <property type="entry name" value="Domain of unknown function DUF1214, C-terminal domain"/>
    <property type="match status" value="1"/>
</dbReference>
<proteinExistence type="predicted"/>
<dbReference type="Pfam" id="PF06863">
    <property type="entry name" value="DUF1254"/>
    <property type="match status" value="1"/>
</dbReference>
<name>A0ABU2ZHE3_9SPHN</name>
<dbReference type="Gene3D" id="2.60.40.1610">
    <property type="entry name" value="Domain of unknown function DUF1254"/>
    <property type="match status" value="1"/>
</dbReference>
<dbReference type="PANTHER" id="PTHR36509:SF2">
    <property type="entry name" value="BLL3101 PROTEIN"/>
    <property type="match status" value="1"/>
</dbReference>
<sequence>MLSILLAASALALPSEDQCRAAALDPDAALAQAIGLQGYIYGFPIVDLLRQQHDETHRVRADQPVAAPTNRIAIYPGVLTPATQGQLRAANADTLYLNAWTDLSHGPVLLDLPELGERYYTLGFFDLYGKPHHLGTRTNGGKAMRYALVGPSGGEIPAGYEPFRLPTDTAWMLGRIFARDSGDEARALQLAQAMQMRGVAGDPVSDAQPMKPYDSLLFYAMLNQALKALPPVAGEEALMTAFDTAGFGRNSTFDTAALSPGQMTGLGCALRVGPQVLLQHGFKPTQTGNGWLSSSAVAAPGHDHLLRATIAKGGYANEPAESIYPAAIMDSTGQMLDGSNTYRIRFAKGQTPPVDAFWSMTPYDRTTLQLTENPLQRYSIGNRTQGLRTNADGSLDIVLSHTAPAQGTANWLPTPAGGYHLVTRMYLPRAEALDGRYVLPVIERLPHNP</sequence>
<evidence type="ECO:0000259" key="2">
    <source>
        <dbReference type="Pfam" id="PF06863"/>
    </source>
</evidence>
<keyword evidence="4" id="KW-1185">Reference proteome</keyword>
<feature type="domain" description="DUF1214" evidence="1">
    <location>
        <begin position="321"/>
        <end position="429"/>
    </location>
</feature>
<protein>
    <submittedName>
        <fullName evidence="3">DUF1214 domain-containing protein</fullName>
    </submittedName>
</protein>
<dbReference type="InterPro" id="IPR010621">
    <property type="entry name" value="DUF1214"/>
</dbReference>
<dbReference type="Pfam" id="PF06742">
    <property type="entry name" value="DUF1214"/>
    <property type="match status" value="1"/>
</dbReference>
<evidence type="ECO:0000259" key="1">
    <source>
        <dbReference type="Pfam" id="PF06742"/>
    </source>
</evidence>
<dbReference type="InterPro" id="IPR037049">
    <property type="entry name" value="DUF1214_C_sf"/>
</dbReference>
<reference evidence="3 4" key="1">
    <citation type="submission" date="2023-09" db="EMBL/GenBank/DDBJ databases">
        <authorList>
            <person name="Rey-Velasco X."/>
        </authorList>
    </citation>
    <scope>NUCLEOTIDE SEQUENCE [LARGE SCALE GENOMIC DNA]</scope>
    <source>
        <strain evidence="3 4">F390</strain>
    </source>
</reference>
<evidence type="ECO:0000313" key="4">
    <source>
        <dbReference type="Proteomes" id="UP001259803"/>
    </source>
</evidence>
<dbReference type="Proteomes" id="UP001259803">
    <property type="component" value="Unassembled WGS sequence"/>
</dbReference>
<dbReference type="InterPro" id="IPR010679">
    <property type="entry name" value="DUF1254"/>
</dbReference>
<dbReference type="SUPFAM" id="SSF160935">
    <property type="entry name" value="VPA0735-like"/>
    <property type="match status" value="1"/>
</dbReference>
<dbReference type="RefSeq" id="WP_311340601.1">
    <property type="nucleotide sequence ID" value="NZ_JAVRHS010000004.1"/>
</dbReference>
<feature type="domain" description="DUF1254" evidence="2">
    <location>
        <begin position="70"/>
        <end position="196"/>
    </location>
</feature>
<organism evidence="3 4">
    <name type="scientific">Croceicoccus esteveae</name>
    <dbReference type="NCBI Taxonomy" id="3075597"/>
    <lineage>
        <taxon>Bacteria</taxon>
        <taxon>Pseudomonadati</taxon>
        <taxon>Pseudomonadota</taxon>
        <taxon>Alphaproteobacteria</taxon>
        <taxon>Sphingomonadales</taxon>
        <taxon>Erythrobacteraceae</taxon>
        <taxon>Croceicoccus</taxon>
    </lineage>
</organism>
<comment type="caution">
    <text evidence="3">The sequence shown here is derived from an EMBL/GenBank/DDBJ whole genome shotgun (WGS) entry which is preliminary data.</text>
</comment>